<comment type="caution">
    <text evidence="1">The sequence shown here is derived from an EMBL/GenBank/DDBJ whole genome shotgun (WGS) entry which is preliminary data.</text>
</comment>
<sequence length="44" mass="5330">MPKSLFRTARLTTTEEKKYHTRTKKRKKEAIFSTFLHTFVTIEK</sequence>
<dbReference type="EMBL" id="LRQG01000221">
    <property type="protein sequence ID" value="KXA33512.1"/>
    <property type="molecule type" value="Genomic_DNA"/>
</dbReference>
<evidence type="ECO:0000313" key="1">
    <source>
        <dbReference type="EMBL" id="KXA33512.1"/>
    </source>
</evidence>
<accession>A0A133PVT5</accession>
<name>A0A133PVT5_9BACT</name>
<dbReference type="Proteomes" id="UP000070533">
    <property type="component" value="Unassembled WGS sequence"/>
</dbReference>
<evidence type="ECO:0000313" key="2">
    <source>
        <dbReference type="Proteomes" id="UP000070533"/>
    </source>
</evidence>
<reference evidence="2" key="1">
    <citation type="submission" date="2016-01" db="EMBL/GenBank/DDBJ databases">
        <authorList>
            <person name="Mitreva M."/>
            <person name="Pepin K.H."/>
            <person name="Mihindukulasuriya K.A."/>
            <person name="Fulton R."/>
            <person name="Fronick C."/>
            <person name="O'Laughlin M."/>
            <person name="Miner T."/>
            <person name="Herter B."/>
            <person name="Rosa B.A."/>
            <person name="Cordes M."/>
            <person name="Tomlinson C."/>
            <person name="Wollam A."/>
            <person name="Palsikar V.B."/>
            <person name="Mardis E.R."/>
            <person name="Wilson R.K."/>
        </authorList>
    </citation>
    <scope>NUCLEOTIDE SEQUENCE [LARGE SCALE GENOMIC DNA]</scope>
    <source>
        <strain evidence="2">MJR7716</strain>
    </source>
</reference>
<gene>
    <name evidence="1" type="ORF">HMPREF3226_02385</name>
</gene>
<proteinExistence type="predicted"/>
<dbReference type="AlphaFoldDB" id="A0A133PVT5"/>
<protein>
    <submittedName>
        <fullName evidence="1">Uncharacterized protein</fullName>
    </submittedName>
</protein>
<dbReference type="PATRIC" id="fig|28128.5.peg.2455"/>
<organism evidence="1 2">
    <name type="scientific">Prevotella corporis</name>
    <dbReference type="NCBI Taxonomy" id="28128"/>
    <lineage>
        <taxon>Bacteria</taxon>
        <taxon>Pseudomonadati</taxon>
        <taxon>Bacteroidota</taxon>
        <taxon>Bacteroidia</taxon>
        <taxon>Bacteroidales</taxon>
        <taxon>Prevotellaceae</taxon>
        <taxon>Prevotella</taxon>
    </lineage>
</organism>
<keyword evidence="2" id="KW-1185">Reference proteome</keyword>